<feature type="transmembrane region" description="Helical" evidence="1">
    <location>
        <begin position="12"/>
        <end position="35"/>
    </location>
</feature>
<name>X1U7Y4_9ZZZZ</name>
<sequence>MSSERNIDPFAVIILVVSIVGIILLAALDFAGFYYPGYGNRFSCFDCEYWTPGDLAAQVIILILLILQIVIA</sequence>
<feature type="transmembrane region" description="Helical" evidence="1">
    <location>
        <begin position="55"/>
        <end position="71"/>
    </location>
</feature>
<dbReference type="EMBL" id="BARW01021377">
    <property type="protein sequence ID" value="GAI88429.1"/>
    <property type="molecule type" value="Genomic_DNA"/>
</dbReference>
<accession>X1U7Y4</accession>
<proteinExistence type="predicted"/>
<comment type="caution">
    <text evidence="2">The sequence shown here is derived from an EMBL/GenBank/DDBJ whole genome shotgun (WGS) entry which is preliminary data.</text>
</comment>
<keyword evidence="1" id="KW-0812">Transmembrane</keyword>
<evidence type="ECO:0000313" key="2">
    <source>
        <dbReference type="EMBL" id="GAI88429.1"/>
    </source>
</evidence>
<keyword evidence="1" id="KW-0472">Membrane</keyword>
<organism evidence="2">
    <name type="scientific">marine sediment metagenome</name>
    <dbReference type="NCBI Taxonomy" id="412755"/>
    <lineage>
        <taxon>unclassified sequences</taxon>
        <taxon>metagenomes</taxon>
        <taxon>ecological metagenomes</taxon>
    </lineage>
</organism>
<evidence type="ECO:0000256" key="1">
    <source>
        <dbReference type="SAM" id="Phobius"/>
    </source>
</evidence>
<reference evidence="2" key="1">
    <citation type="journal article" date="2014" name="Front. Microbiol.">
        <title>High frequency of phylogenetically diverse reductive dehalogenase-homologous genes in deep subseafloor sedimentary metagenomes.</title>
        <authorList>
            <person name="Kawai M."/>
            <person name="Futagami T."/>
            <person name="Toyoda A."/>
            <person name="Takaki Y."/>
            <person name="Nishi S."/>
            <person name="Hori S."/>
            <person name="Arai W."/>
            <person name="Tsubouchi T."/>
            <person name="Morono Y."/>
            <person name="Uchiyama I."/>
            <person name="Ito T."/>
            <person name="Fujiyama A."/>
            <person name="Inagaki F."/>
            <person name="Takami H."/>
        </authorList>
    </citation>
    <scope>NUCLEOTIDE SEQUENCE</scope>
    <source>
        <strain evidence="2">Expedition CK06-06</strain>
    </source>
</reference>
<feature type="non-terminal residue" evidence="2">
    <location>
        <position position="72"/>
    </location>
</feature>
<protein>
    <submittedName>
        <fullName evidence="2">Uncharacterized protein</fullName>
    </submittedName>
</protein>
<dbReference type="SUPFAM" id="SSF57924">
    <property type="entry name" value="Inhibitor of apoptosis (IAP) repeat"/>
    <property type="match status" value="1"/>
</dbReference>
<gene>
    <name evidence="2" type="ORF">S12H4_35912</name>
</gene>
<dbReference type="AlphaFoldDB" id="X1U7Y4"/>
<keyword evidence="1" id="KW-1133">Transmembrane helix</keyword>